<dbReference type="AlphaFoldDB" id="G0R4C9"/>
<keyword evidence="1" id="KW-0472">Membrane</keyword>
<dbReference type="InParanoid" id="G0R4C9"/>
<evidence type="ECO:0000313" key="2">
    <source>
        <dbReference type="EMBL" id="EGR27679.1"/>
    </source>
</evidence>
<dbReference type="eggNOG" id="ENOG502R2YX">
    <property type="taxonomic scope" value="Eukaryota"/>
</dbReference>
<keyword evidence="3" id="KW-1185">Reference proteome</keyword>
<protein>
    <submittedName>
        <fullName evidence="2">Uncharacterized protein</fullName>
    </submittedName>
</protein>
<dbReference type="OrthoDB" id="10456473at2759"/>
<gene>
    <name evidence="2" type="ORF">IMG5_191240</name>
</gene>
<proteinExistence type="predicted"/>
<accession>G0R4C9</accession>
<sequence length="77" mass="9002">MARLWWTLDPSKFHLKQLAHGGRNEVLFATLGFVVGSAIFAYKRQQKYYRRYVNDQSLWNRTIGSNGKAFNVPRNIV</sequence>
<keyword evidence="1" id="KW-1133">Transmembrane helix</keyword>
<reference evidence="2 3" key="1">
    <citation type="submission" date="2011-07" db="EMBL/GenBank/DDBJ databases">
        <authorList>
            <person name="Coyne R."/>
            <person name="Brami D."/>
            <person name="Johnson J."/>
            <person name="Hostetler J."/>
            <person name="Hannick L."/>
            <person name="Clark T."/>
            <person name="Cassidy-Hanley D."/>
            <person name="Inman J."/>
        </authorList>
    </citation>
    <scope>NUCLEOTIDE SEQUENCE [LARGE SCALE GENOMIC DNA]</scope>
    <source>
        <strain evidence="2 3">G5</strain>
    </source>
</reference>
<keyword evidence="1" id="KW-0812">Transmembrane</keyword>
<dbReference type="Proteomes" id="UP000008983">
    <property type="component" value="Unassembled WGS sequence"/>
</dbReference>
<dbReference type="RefSeq" id="XP_004025131.1">
    <property type="nucleotide sequence ID" value="XM_004025082.1"/>
</dbReference>
<dbReference type="OMA" id="CEHYWRR"/>
<feature type="transmembrane region" description="Helical" evidence="1">
    <location>
        <begin position="26"/>
        <end position="42"/>
    </location>
</feature>
<evidence type="ECO:0000256" key="1">
    <source>
        <dbReference type="SAM" id="Phobius"/>
    </source>
</evidence>
<dbReference type="GeneID" id="14903751"/>
<dbReference type="EMBL" id="GL984333">
    <property type="protein sequence ID" value="EGR27679.1"/>
    <property type="molecule type" value="Genomic_DNA"/>
</dbReference>
<organism evidence="2 3">
    <name type="scientific">Ichthyophthirius multifiliis</name>
    <name type="common">White spot disease agent</name>
    <name type="synonym">Ich</name>
    <dbReference type="NCBI Taxonomy" id="5932"/>
    <lineage>
        <taxon>Eukaryota</taxon>
        <taxon>Sar</taxon>
        <taxon>Alveolata</taxon>
        <taxon>Ciliophora</taxon>
        <taxon>Intramacronucleata</taxon>
        <taxon>Oligohymenophorea</taxon>
        <taxon>Hymenostomatida</taxon>
        <taxon>Ophryoglenina</taxon>
        <taxon>Ichthyophthirius</taxon>
    </lineage>
</organism>
<name>G0R4C9_ICHMU</name>
<evidence type="ECO:0000313" key="3">
    <source>
        <dbReference type="Proteomes" id="UP000008983"/>
    </source>
</evidence>